<dbReference type="InterPro" id="IPR036457">
    <property type="entry name" value="PPM-type-like_dom_sf"/>
</dbReference>
<dbReference type="Gene3D" id="3.30.450.40">
    <property type="match status" value="1"/>
</dbReference>
<dbReference type="Gene3D" id="3.60.40.10">
    <property type="entry name" value="PPM-type phosphatase domain"/>
    <property type="match status" value="1"/>
</dbReference>
<dbReference type="SMART" id="SM00331">
    <property type="entry name" value="PP2C_SIG"/>
    <property type="match status" value="1"/>
</dbReference>
<evidence type="ECO:0000259" key="2">
    <source>
        <dbReference type="PROSITE" id="PS51746"/>
    </source>
</evidence>
<dbReference type="SMART" id="SM00065">
    <property type="entry name" value="GAF"/>
    <property type="match status" value="1"/>
</dbReference>
<protein>
    <submittedName>
        <fullName evidence="3">PP2C family protein-serine/threonine phosphatase</fullName>
        <ecNumber evidence="3">3.1.3.16</ecNumber>
    </submittedName>
</protein>
<dbReference type="RefSeq" id="WP_378036700.1">
    <property type="nucleotide sequence ID" value="NZ_JBHSIV010000013.1"/>
</dbReference>
<dbReference type="SUPFAM" id="SSF81606">
    <property type="entry name" value="PP2C-like"/>
    <property type="match status" value="1"/>
</dbReference>
<evidence type="ECO:0000256" key="1">
    <source>
        <dbReference type="ARBA" id="ARBA00022801"/>
    </source>
</evidence>
<dbReference type="Pfam" id="PF01590">
    <property type="entry name" value="GAF"/>
    <property type="match status" value="1"/>
</dbReference>
<keyword evidence="1 3" id="KW-0378">Hydrolase</keyword>
<feature type="domain" description="PPM-type phosphatase" evidence="2">
    <location>
        <begin position="228"/>
        <end position="447"/>
    </location>
</feature>
<proteinExistence type="predicted"/>
<dbReference type="Proteomes" id="UP001595947">
    <property type="component" value="Unassembled WGS sequence"/>
</dbReference>
<dbReference type="SUPFAM" id="SSF55781">
    <property type="entry name" value="GAF domain-like"/>
    <property type="match status" value="1"/>
</dbReference>
<comment type="caution">
    <text evidence="3">The sequence shown here is derived from an EMBL/GenBank/DDBJ whole genome shotgun (WGS) entry which is preliminary data.</text>
</comment>
<dbReference type="InterPro" id="IPR001932">
    <property type="entry name" value="PPM-type_phosphatase-like_dom"/>
</dbReference>
<evidence type="ECO:0000313" key="3">
    <source>
        <dbReference type="EMBL" id="MFC5063351.1"/>
    </source>
</evidence>
<dbReference type="PANTHER" id="PTHR43156:SF2">
    <property type="entry name" value="STAGE II SPORULATION PROTEIN E"/>
    <property type="match status" value="1"/>
</dbReference>
<dbReference type="InterPro" id="IPR029016">
    <property type="entry name" value="GAF-like_dom_sf"/>
</dbReference>
<dbReference type="GO" id="GO:0004722">
    <property type="term" value="F:protein serine/threonine phosphatase activity"/>
    <property type="evidence" value="ECO:0007669"/>
    <property type="project" value="UniProtKB-EC"/>
</dbReference>
<dbReference type="Pfam" id="PF07228">
    <property type="entry name" value="SpoIIE"/>
    <property type="match status" value="1"/>
</dbReference>
<sequence>MPHTPTPRATSDVPATGGVLGRRVGVEERPDHIGVETPGRVAAVRASRLLDRGPEETFDRIAALAATVLSTPMAYLSIVDDLVTTLKGAPVSIALCGPDGTYRAPARDAACQLVVDAGVEVVVPDTAADPRLRDLVQVKQFGAASWIGVPVRGPEGHVFGNLCAMDTRIRDWTGAEIEGMRTLAAAVDDHIALRLAAQSLESYAVEATELARTLQQALLPTHAPRIPGVGIATRFSPGGTGTEVLGDFYDVVPSEGGFGVVIGDVCGKGPTAARTTALARSAVRTAAHSEPDPAVVLGTVNAVLLDWFGAGRSFVSAAYARFLRAGDGWDVRLASAGHPPGFVRHADGRVVELGAGGRVLGLGDEPPTGLDRIVLGPGDSLVLYTDGITEARDGRKVQFDEAGVRAAITALNGDADADRIADGLVGAALRHAGGRNADDVAVVVVQAAPRH</sequence>
<dbReference type="EMBL" id="JBHSIV010000013">
    <property type="protein sequence ID" value="MFC5063351.1"/>
    <property type="molecule type" value="Genomic_DNA"/>
</dbReference>
<name>A0ABV9YN56_9PSEU</name>
<dbReference type="PANTHER" id="PTHR43156">
    <property type="entry name" value="STAGE II SPORULATION PROTEIN E-RELATED"/>
    <property type="match status" value="1"/>
</dbReference>
<organism evidence="3 4">
    <name type="scientific">Actinomycetospora atypica</name>
    <dbReference type="NCBI Taxonomy" id="1290095"/>
    <lineage>
        <taxon>Bacteria</taxon>
        <taxon>Bacillati</taxon>
        <taxon>Actinomycetota</taxon>
        <taxon>Actinomycetes</taxon>
        <taxon>Pseudonocardiales</taxon>
        <taxon>Pseudonocardiaceae</taxon>
        <taxon>Actinomycetospora</taxon>
    </lineage>
</organism>
<reference evidence="4" key="1">
    <citation type="journal article" date="2019" name="Int. J. Syst. Evol. Microbiol.">
        <title>The Global Catalogue of Microorganisms (GCM) 10K type strain sequencing project: providing services to taxonomists for standard genome sequencing and annotation.</title>
        <authorList>
            <consortium name="The Broad Institute Genomics Platform"/>
            <consortium name="The Broad Institute Genome Sequencing Center for Infectious Disease"/>
            <person name="Wu L."/>
            <person name="Ma J."/>
        </authorList>
    </citation>
    <scope>NUCLEOTIDE SEQUENCE [LARGE SCALE GENOMIC DNA]</scope>
    <source>
        <strain evidence="4">CGMCC 4.7093</strain>
    </source>
</reference>
<dbReference type="EC" id="3.1.3.16" evidence="3"/>
<dbReference type="InterPro" id="IPR003018">
    <property type="entry name" value="GAF"/>
</dbReference>
<dbReference type="InterPro" id="IPR052016">
    <property type="entry name" value="Bact_Sigma-Reg"/>
</dbReference>
<keyword evidence="4" id="KW-1185">Reference proteome</keyword>
<evidence type="ECO:0000313" key="4">
    <source>
        <dbReference type="Proteomes" id="UP001595947"/>
    </source>
</evidence>
<accession>A0ABV9YN56</accession>
<dbReference type="PROSITE" id="PS51746">
    <property type="entry name" value="PPM_2"/>
    <property type="match status" value="1"/>
</dbReference>
<gene>
    <name evidence="3" type="ORF">ACFPBZ_14115</name>
</gene>